<evidence type="ECO:0000313" key="2">
    <source>
        <dbReference type="Proteomes" id="UP001151760"/>
    </source>
</evidence>
<reference evidence="1" key="1">
    <citation type="journal article" date="2022" name="Int. J. Mol. Sci.">
        <title>Draft Genome of Tanacetum Coccineum: Genomic Comparison of Closely Related Tanacetum-Family Plants.</title>
        <authorList>
            <person name="Yamashiro T."/>
            <person name="Shiraishi A."/>
            <person name="Nakayama K."/>
            <person name="Satake H."/>
        </authorList>
    </citation>
    <scope>NUCLEOTIDE SEQUENCE</scope>
</reference>
<reference evidence="1" key="2">
    <citation type="submission" date="2022-01" db="EMBL/GenBank/DDBJ databases">
        <authorList>
            <person name="Yamashiro T."/>
            <person name="Shiraishi A."/>
            <person name="Satake H."/>
            <person name="Nakayama K."/>
        </authorList>
    </citation>
    <scope>NUCLEOTIDE SEQUENCE</scope>
</reference>
<keyword evidence="2" id="KW-1185">Reference proteome</keyword>
<proteinExistence type="predicted"/>
<organism evidence="1 2">
    <name type="scientific">Tanacetum coccineum</name>
    <dbReference type="NCBI Taxonomy" id="301880"/>
    <lineage>
        <taxon>Eukaryota</taxon>
        <taxon>Viridiplantae</taxon>
        <taxon>Streptophyta</taxon>
        <taxon>Embryophyta</taxon>
        <taxon>Tracheophyta</taxon>
        <taxon>Spermatophyta</taxon>
        <taxon>Magnoliopsida</taxon>
        <taxon>eudicotyledons</taxon>
        <taxon>Gunneridae</taxon>
        <taxon>Pentapetalae</taxon>
        <taxon>asterids</taxon>
        <taxon>campanulids</taxon>
        <taxon>Asterales</taxon>
        <taxon>Asteraceae</taxon>
        <taxon>Asteroideae</taxon>
        <taxon>Anthemideae</taxon>
        <taxon>Anthemidinae</taxon>
        <taxon>Tanacetum</taxon>
    </lineage>
</organism>
<dbReference type="EMBL" id="BQNB010020636">
    <property type="protein sequence ID" value="GJT98022.1"/>
    <property type="molecule type" value="Genomic_DNA"/>
</dbReference>
<dbReference type="Proteomes" id="UP001151760">
    <property type="component" value="Unassembled WGS sequence"/>
</dbReference>
<comment type="caution">
    <text evidence="1">The sequence shown here is derived from an EMBL/GenBank/DDBJ whole genome shotgun (WGS) entry which is preliminary data.</text>
</comment>
<name>A0ABQ5IF15_9ASTR</name>
<accession>A0ABQ5IF15</accession>
<sequence length="99" mass="10645">MENIKEIIHVKRVGGSAYSIVDVEEIKSVELGILSSVGMVLVSVEQNQNVEGCSKVKSVDDNEQRGIVAVNDVGVAKQVRFVFEDDLGSGDTDDDGCCE</sequence>
<gene>
    <name evidence="1" type="ORF">Tco_1093540</name>
</gene>
<protein>
    <submittedName>
        <fullName evidence="1">Uncharacterized protein</fullName>
    </submittedName>
</protein>
<evidence type="ECO:0000313" key="1">
    <source>
        <dbReference type="EMBL" id="GJT98022.1"/>
    </source>
</evidence>